<feature type="domain" description="Co-chaperone DjlA N-terminal" evidence="1">
    <location>
        <begin position="2"/>
        <end position="50"/>
    </location>
</feature>
<organism evidence="2 3">
    <name type="scientific">Flavobacterium cerinum</name>
    <dbReference type="NCBI Taxonomy" id="2502784"/>
    <lineage>
        <taxon>Bacteria</taxon>
        <taxon>Pseudomonadati</taxon>
        <taxon>Bacteroidota</taxon>
        <taxon>Flavobacteriia</taxon>
        <taxon>Flavobacteriales</taxon>
        <taxon>Flavobacteriaceae</taxon>
        <taxon>Flavobacterium</taxon>
    </lineage>
</organism>
<dbReference type="InterPro" id="IPR007791">
    <property type="entry name" value="DjlA_N"/>
</dbReference>
<accession>A0ABY5IX23</accession>
<evidence type="ECO:0000259" key="1">
    <source>
        <dbReference type="Pfam" id="PF05099"/>
    </source>
</evidence>
<dbReference type="InterPro" id="IPR029024">
    <property type="entry name" value="TerB-like"/>
</dbReference>
<name>A0ABY5IX23_9FLAO</name>
<reference evidence="2" key="1">
    <citation type="submission" date="2022-07" db="EMBL/GenBank/DDBJ databases">
        <title>Isolation, identification, and degradation of a PFOSA degrading strain from sewage treatment plant.</title>
        <authorList>
            <person name="Zhang L."/>
            <person name="Huo Y."/>
        </authorList>
    </citation>
    <scope>NUCLEOTIDE SEQUENCE</scope>
    <source>
        <strain evidence="2">C1</strain>
    </source>
</reference>
<evidence type="ECO:0000313" key="3">
    <source>
        <dbReference type="Proteomes" id="UP001059844"/>
    </source>
</evidence>
<sequence length="140" mass="16453">MFAKNIRMNTYEERISLLSEMIAFAIVDGELHDNEYDFLALVAEELNIEKPVFLELFSKRSEIIPIKDEHQRIMQFYRLALLMHIDNVLHEREITAINEIGIKMGLNPMGIRKTLKAMEQSPNRMIEPSYLICAFEEQHN</sequence>
<dbReference type="Pfam" id="PF05099">
    <property type="entry name" value="TerB"/>
    <property type="match status" value="1"/>
</dbReference>
<gene>
    <name evidence="2" type="ORF">NOX80_15430</name>
</gene>
<proteinExistence type="predicted"/>
<evidence type="ECO:0000313" key="2">
    <source>
        <dbReference type="EMBL" id="UUC47393.1"/>
    </source>
</evidence>
<keyword evidence="3" id="KW-1185">Reference proteome</keyword>
<dbReference type="SUPFAM" id="SSF158682">
    <property type="entry name" value="TerB-like"/>
    <property type="match status" value="1"/>
</dbReference>
<dbReference type="EMBL" id="CP101751">
    <property type="protein sequence ID" value="UUC47393.1"/>
    <property type="molecule type" value="Genomic_DNA"/>
</dbReference>
<protein>
    <submittedName>
        <fullName evidence="2">TerB family tellurite resistance protein</fullName>
    </submittedName>
</protein>
<dbReference type="Gene3D" id="1.10.3680.10">
    <property type="entry name" value="TerB-like"/>
    <property type="match status" value="1"/>
</dbReference>
<dbReference type="Proteomes" id="UP001059844">
    <property type="component" value="Chromosome"/>
</dbReference>